<evidence type="ECO:0000313" key="2">
    <source>
        <dbReference type="EnsemblMetazoa" id="G34828.3:cds"/>
    </source>
</evidence>
<dbReference type="EnsemblMetazoa" id="G34828.4">
    <property type="protein sequence ID" value="G34828.4:cds"/>
    <property type="gene ID" value="G34828"/>
</dbReference>
<reference evidence="2" key="1">
    <citation type="submission" date="2022-08" db="UniProtKB">
        <authorList>
            <consortium name="EnsemblMetazoa"/>
        </authorList>
    </citation>
    <scope>IDENTIFICATION</scope>
    <source>
        <strain evidence="2">05x7-T-G4-1.051#20</strain>
    </source>
</reference>
<dbReference type="OrthoDB" id="6095622at2759"/>
<feature type="compositionally biased region" description="Polar residues" evidence="1">
    <location>
        <begin position="173"/>
        <end position="197"/>
    </location>
</feature>
<organism evidence="2 3">
    <name type="scientific">Magallana gigas</name>
    <name type="common">Pacific oyster</name>
    <name type="synonym">Crassostrea gigas</name>
    <dbReference type="NCBI Taxonomy" id="29159"/>
    <lineage>
        <taxon>Eukaryota</taxon>
        <taxon>Metazoa</taxon>
        <taxon>Spiralia</taxon>
        <taxon>Lophotrochozoa</taxon>
        <taxon>Mollusca</taxon>
        <taxon>Bivalvia</taxon>
        <taxon>Autobranchia</taxon>
        <taxon>Pteriomorphia</taxon>
        <taxon>Ostreida</taxon>
        <taxon>Ostreoidea</taxon>
        <taxon>Ostreidae</taxon>
        <taxon>Magallana</taxon>
    </lineage>
</organism>
<sequence length="272" mass="30034">MEKSRRASIDRKGIQSLFIPAVPKIVFETSEACGHDTTGGTIPHSHSAGELALTNENSHLHNAQLPSSESSESSSRSTLDLYCSPRLQRRKVFQFDQDDLEQSMTETMVSRKSTNTLGPGSKIGSTLSLTSECTARSIGLISNDSSSDSTQFSDKLEQIKQKQNYLRRYASNPEKNQSDSVENSVQRSVKSFSNLQSDGHKTSDVGSDSMDDSLCDFVTAREVQEQMRRFSVANSNDNSSSNLITMVTDDSDMKEGRIRQWLTNIDVNDGSP</sequence>
<keyword evidence="3" id="KW-1185">Reference proteome</keyword>
<dbReference type="EnsemblMetazoa" id="G34828.2">
    <property type="protein sequence ID" value="G34828.2:cds"/>
    <property type="gene ID" value="G34828"/>
</dbReference>
<name>A0A8W8MQ80_MAGGI</name>
<dbReference type="EnsemblMetazoa" id="G34828.3">
    <property type="protein sequence ID" value="G34828.3:cds"/>
    <property type="gene ID" value="G34828"/>
</dbReference>
<protein>
    <submittedName>
        <fullName evidence="2">Uncharacterized protein</fullName>
    </submittedName>
</protein>
<accession>A0A8W8MQ80</accession>
<proteinExistence type="predicted"/>
<feature type="region of interest" description="Disordered" evidence="1">
    <location>
        <begin position="171"/>
        <end position="211"/>
    </location>
</feature>
<evidence type="ECO:0000256" key="1">
    <source>
        <dbReference type="SAM" id="MobiDB-lite"/>
    </source>
</evidence>
<dbReference type="AlphaFoldDB" id="A0A8W8MQ80"/>
<dbReference type="EnsemblMetazoa" id="G34828.1">
    <property type="protein sequence ID" value="G34828.1:cds"/>
    <property type="gene ID" value="G34828"/>
</dbReference>
<evidence type="ECO:0000313" key="3">
    <source>
        <dbReference type="Proteomes" id="UP000005408"/>
    </source>
</evidence>
<dbReference type="Proteomes" id="UP000005408">
    <property type="component" value="Unassembled WGS sequence"/>
</dbReference>